<feature type="non-terminal residue" evidence="2">
    <location>
        <position position="84"/>
    </location>
</feature>
<dbReference type="Proteomes" id="UP001183410">
    <property type="component" value="Unassembled WGS sequence"/>
</dbReference>
<proteinExistence type="predicted"/>
<accession>A0ABU2K2F0</accession>
<dbReference type="Pfam" id="PF20148">
    <property type="entry name" value="DUF6531"/>
    <property type="match status" value="1"/>
</dbReference>
<dbReference type="RefSeq" id="WP_311671169.1">
    <property type="nucleotide sequence ID" value="NZ_JAVREO010000332.1"/>
</dbReference>
<name>A0ABU2K2F0_9ACTN</name>
<gene>
    <name evidence="2" type="ORF">RM844_33435</name>
</gene>
<keyword evidence="3" id="KW-1185">Reference proteome</keyword>
<evidence type="ECO:0000313" key="3">
    <source>
        <dbReference type="Proteomes" id="UP001183410"/>
    </source>
</evidence>
<evidence type="ECO:0000259" key="1">
    <source>
        <dbReference type="Pfam" id="PF20148"/>
    </source>
</evidence>
<dbReference type="EMBL" id="JAVREO010000332">
    <property type="protein sequence ID" value="MDT0271183.1"/>
    <property type="molecule type" value="Genomic_DNA"/>
</dbReference>
<evidence type="ECO:0000313" key="2">
    <source>
        <dbReference type="EMBL" id="MDT0271183.1"/>
    </source>
</evidence>
<sequence length="84" mass="9294">PVDVATGELLMSATDVELPGILPLVIERHHISSYRAGRWFGTSWASTLDQRLILDEHGAQFLTADGMTLLYPRPLPDEPVLPVE</sequence>
<comment type="caution">
    <text evidence="2">The sequence shown here is derived from an EMBL/GenBank/DDBJ whole genome shotgun (WGS) entry which is preliminary data.</text>
</comment>
<feature type="non-terminal residue" evidence="2">
    <location>
        <position position="1"/>
    </location>
</feature>
<dbReference type="InterPro" id="IPR045351">
    <property type="entry name" value="DUF6531"/>
</dbReference>
<protein>
    <submittedName>
        <fullName evidence="2">DUF6531 domain-containing protein</fullName>
    </submittedName>
</protein>
<organism evidence="2 3">
    <name type="scientific">Streptomyces chisholmiae</name>
    <dbReference type="NCBI Taxonomy" id="3075540"/>
    <lineage>
        <taxon>Bacteria</taxon>
        <taxon>Bacillati</taxon>
        <taxon>Actinomycetota</taxon>
        <taxon>Actinomycetes</taxon>
        <taxon>Kitasatosporales</taxon>
        <taxon>Streptomycetaceae</taxon>
        <taxon>Streptomyces</taxon>
    </lineage>
</organism>
<reference evidence="3" key="1">
    <citation type="submission" date="2023-07" db="EMBL/GenBank/DDBJ databases">
        <title>30 novel species of actinomycetes from the DSMZ collection.</title>
        <authorList>
            <person name="Nouioui I."/>
        </authorList>
    </citation>
    <scope>NUCLEOTIDE SEQUENCE [LARGE SCALE GENOMIC DNA]</scope>
    <source>
        <strain evidence="3">DSM 44915</strain>
    </source>
</reference>
<feature type="domain" description="DUF6531" evidence="1">
    <location>
        <begin position="1"/>
        <end position="71"/>
    </location>
</feature>